<evidence type="ECO:0000313" key="3">
    <source>
        <dbReference type="EMBL" id="KFI45511.1"/>
    </source>
</evidence>
<keyword evidence="2" id="KW-1133">Transmembrane helix</keyword>
<dbReference type="OrthoDB" id="3239987at2"/>
<dbReference type="RefSeq" id="WP_033521046.1">
    <property type="nucleotide sequence ID" value="NZ_JDUS01000005.1"/>
</dbReference>
<dbReference type="AlphaFoldDB" id="A0A086ZG61"/>
<keyword evidence="2" id="KW-0812">Transmembrane</keyword>
<name>A0A086ZG61_9BIFI</name>
<feature type="transmembrane region" description="Helical" evidence="2">
    <location>
        <begin position="20"/>
        <end position="37"/>
    </location>
</feature>
<dbReference type="STRING" id="1437606.BBOH_1079"/>
<evidence type="ECO:0000256" key="2">
    <source>
        <dbReference type="SAM" id="Phobius"/>
    </source>
</evidence>
<reference evidence="3 4" key="1">
    <citation type="submission" date="2014-03" db="EMBL/GenBank/DDBJ databases">
        <title>Genomics of Bifidobacteria.</title>
        <authorList>
            <person name="Ventura M."/>
            <person name="Milani C."/>
            <person name="Lugli G.A."/>
        </authorList>
    </citation>
    <scope>NUCLEOTIDE SEQUENCE [LARGE SCALE GENOMIC DNA]</scope>
    <source>
        <strain evidence="3 4">DSM 22767</strain>
    </source>
</reference>
<dbReference type="EMBL" id="JGYP01000002">
    <property type="protein sequence ID" value="KFI45511.1"/>
    <property type="molecule type" value="Genomic_DNA"/>
</dbReference>
<keyword evidence="2" id="KW-0472">Membrane</keyword>
<proteinExistence type="predicted"/>
<accession>A0A086ZG61</accession>
<dbReference type="Proteomes" id="UP000029096">
    <property type="component" value="Unassembled WGS sequence"/>
</dbReference>
<feature type="region of interest" description="Disordered" evidence="1">
    <location>
        <begin position="136"/>
        <end position="160"/>
    </location>
</feature>
<evidence type="ECO:0000313" key="4">
    <source>
        <dbReference type="Proteomes" id="UP000029096"/>
    </source>
</evidence>
<protein>
    <submittedName>
        <fullName evidence="3">Uncharacterized protein</fullName>
    </submittedName>
</protein>
<keyword evidence="4" id="KW-1185">Reference proteome</keyword>
<organism evidence="3 4">
    <name type="scientific">Bifidobacterium bohemicum DSM 22767</name>
    <dbReference type="NCBI Taxonomy" id="1437606"/>
    <lineage>
        <taxon>Bacteria</taxon>
        <taxon>Bacillati</taxon>
        <taxon>Actinomycetota</taxon>
        <taxon>Actinomycetes</taxon>
        <taxon>Bifidobacteriales</taxon>
        <taxon>Bifidobacteriaceae</taxon>
        <taxon>Bifidobacterium</taxon>
    </lineage>
</organism>
<sequence>MALWHGDGFRAVHGMRRPALFSWVAMLVIFLLAMLAGCAPPDAAVGDTSTAGTNVTHDSVDDSDMLIGVLSVGDGDADRRLIGTFAAAGIKAVYAPAPESAMPSSVAGDSVKGFVSRPVKAIVIAALDSSVPNGGVAHGPNELSEGTAQGGAVAGSAGHKTDDPAWTAALQSARNAGIPVILVDPVRAPSDARLYAEILTTSVSWSNHGEGGRLGSTSSSKPMTLKRAVALAVDDNPHPKRIDVTLNP</sequence>
<gene>
    <name evidence="3" type="ORF">BBOH_1079</name>
</gene>
<dbReference type="Gene3D" id="3.40.50.2300">
    <property type="match status" value="1"/>
</dbReference>
<comment type="caution">
    <text evidence="3">The sequence shown here is derived from an EMBL/GenBank/DDBJ whole genome shotgun (WGS) entry which is preliminary data.</text>
</comment>
<evidence type="ECO:0000256" key="1">
    <source>
        <dbReference type="SAM" id="MobiDB-lite"/>
    </source>
</evidence>